<comment type="similarity">
    <text evidence="1 3">Belongs to the type-B carboxylesterase/lipase family.</text>
</comment>
<dbReference type="PROSITE" id="PS00122">
    <property type="entry name" value="CARBOXYLESTERASE_B_1"/>
    <property type="match status" value="1"/>
</dbReference>
<dbReference type="Proteomes" id="UP000192220">
    <property type="component" value="Unplaced"/>
</dbReference>
<evidence type="ECO:0000256" key="3">
    <source>
        <dbReference type="RuleBase" id="RU361235"/>
    </source>
</evidence>
<evidence type="ECO:0000256" key="2">
    <source>
        <dbReference type="ARBA" id="ARBA00022801"/>
    </source>
</evidence>
<dbReference type="OrthoDB" id="3200163at2759"/>
<dbReference type="PANTHER" id="PTHR11559">
    <property type="entry name" value="CARBOXYLESTERASE"/>
    <property type="match status" value="1"/>
</dbReference>
<proteinExistence type="inferred from homology"/>
<sequence>MNEDVFEVPERNEYRYLVQEEEEDDVQYVHHRQYISPFLVLSKRCIVLICLGVLTLLVLAAYLGYMAQTLPPGLAQVSTDCGDFKGRHKNGAYSFKGIPYAAPPVGNLRWAPPVDPVCRSKATIADRFGSMCPQVRPMGSSGAVLGQEDCLFLNVWTPTLQPDAQLPVMVWIHGGYLQMLSGAEPGYSPSERLAADTNMVYVSFNYRLGPFGFLALEMLREGSPKNTSGNYGFLDQIAALKWVQNNIHLFGGDPKRVTIFGQSSGGTSVWTLMMSPLAKDLFHAAVDMSGSYVYNATLKQAESDNLVFLKKTGCKDLACLRGLPMKQVLQAVPWEEYPSWAGKDLTDLPTKDQFIGPIAVVDGFVLEAPPFEVWEKKGFFSDVPFVVGTTEQEVDFSPPAENISDWTWEDYSWFVTDKLQSFSQQLPNDALLLYPPSAHCPTTNRCPERAYTTMVSDIRVTCPNNDLARRAAAALNSPVYRYIVTHTPSGPVTHTNTLLPFASRFSFHCLDAVAFFGELEQFLGKPLSDQDRSFQGLLRQHLVTFAKTGKMEAGWPEFPASIALLSDQLQVVQNYPSARRCELWNNNSLSAYAWIN</sequence>
<evidence type="ECO:0000259" key="5">
    <source>
        <dbReference type="Pfam" id="PF00135"/>
    </source>
</evidence>
<dbReference type="InterPro" id="IPR029058">
    <property type="entry name" value="AB_hydrolase_fold"/>
</dbReference>
<dbReference type="InterPro" id="IPR019826">
    <property type="entry name" value="Carboxylesterase_B_AS"/>
</dbReference>
<evidence type="ECO:0000313" key="7">
    <source>
        <dbReference type="RefSeq" id="XP_013869010.1"/>
    </source>
</evidence>
<dbReference type="SUPFAM" id="SSF53474">
    <property type="entry name" value="alpha/beta-Hydrolases"/>
    <property type="match status" value="1"/>
</dbReference>
<protein>
    <recommendedName>
        <fullName evidence="3">Carboxylic ester hydrolase</fullName>
        <ecNumber evidence="3">3.1.1.-</ecNumber>
    </recommendedName>
</protein>
<dbReference type="InParanoid" id="A0A2I4BMP2"/>
<dbReference type="InterPro" id="IPR050309">
    <property type="entry name" value="Type-B_Carboxylest/Lipase"/>
</dbReference>
<dbReference type="InterPro" id="IPR019819">
    <property type="entry name" value="Carboxylesterase_B_CS"/>
</dbReference>
<keyword evidence="4" id="KW-0472">Membrane</keyword>
<gene>
    <name evidence="7" type="primary">si:ch211-71n6.4</name>
</gene>
<keyword evidence="4" id="KW-0812">Transmembrane</keyword>
<dbReference type="PROSITE" id="PS00941">
    <property type="entry name" value="CARBOXYLESTERASE_B_2"/>
    <property type="match status" value="1"/>
</dbReference>
<feature type="transmembrane region" description="Helical" evidence="4">
    <location>
        <begin position="45"/>
        <end position="65"/>
    </location>
</feature>
<dbReference type="STRING" id="52670.A0A2I4BMP2"/>
<dbReference type="AlphaFoldDB" id="A0A2I4BMP2"/>
<keyword evidence="6" id="KW-1185">Reference proteome</keyword>
<evidence type="ECO:0000256" key="1">
    <source>
        <dbReference type="ARBA" id="ARBA00005964"/>
    </source>
</evidence>
<dbReference type="GO" id="GO:0016787">
    <property type="term" value="F:hydrolase activity"/>
    <property type="evidence" value="ECO:0007669"/>
    <property type="project" value="UniProtKB-KW"/>
</dbReference>
<name>A0A2I4BMP2_AUSLI</name>
<evidence type="ECO:0000313" key="6">
    <source>
        <dbReference type="Proteomes" id="UP000192220"/>
    </source>
</evidence>
<dbReference type="Gene3D" id="3.40.50.1820">
    <property type="entry name" value="alpha/beta hydrolase"/>
    <property type="match status" value="1"/>
</dbReference>
<reference evidence="7" key="1">
    <citation type="submission" date="2025-08" db="UniProtKB">
        <authorList>
            <consortium name="RefSeq"/>
        </authorList>
    </citation>
    <scope>IDENTIFICATION</scope>
</reference>
<dbReference type="RefSeq" id="XP_013869010.1">
    <property type="nucleotide sequence ID" value="XM_014013556.1"/>
</dbReference>
<accession>A0A2I4BMP2</accession>
<dbReference type="InterPro" id="IPR002018">
    <property type="entry name" value="CarbesteraseB"/>
</dbReference>
<organism evidence="6 7">
    <name type="scientific">Austrofundulus limnaeus</name>
    <name type="common">Annual killifish</name>
    <dbReference type="NCBI Taxonomy" id="52670"/>
    <lineage>
        <taxon>Eukaryota</taxon>
        <taxon>Metazoa</taxon>
        <taxon>Chordata</taxon>
        <taxon>Craniata</taxon>
        <taxon>Vertebrata</taxon>
        <taxon>Euteleostomi</taxon>
        <taxon>Actinopterygii</taxon>
        <taxon>Neopterygii</taxon>
        <taxon>Teleostei</taxon>
        <taxon>Neoteleostei</taxon>
        <taxon>Acanthomorphata</taxon>
        <taxon>Ovalentaria</taxon>
        <taxon>Atherinomorphae</taxon>
        <taxon>Cyprinodontiformes</taxon>
        <taxon>Rivulidae</taxon>
        <taxon>Austrofundulus</taxon>
    </lineage>
</organism>
<keyword evidence="4" id="KW-1133">Transmembrane helix</keyword>
<dbReference type="KEGG" id="alim:106521127"/>
<dbReference type="EC" id="3.1.1.-" evidence="3"/>
<evidence type="ECO:0000256" key="4">
    <source>
        <dbReference type="SAM" id="Phobius"/>
    </source>
</evidence>
<keyword evidence="2 3" id="KW-0378">Hydrolase</keyword>
<dbReference type="Pfam" id="PF00135">
    <property type="entry name" value="COesterase"/>
    <property type="match status" value="1"/>
</dbReference>
<feature type="domain" description="Carboxylesterase type B" evidence="5">
    <location>
        <begin position="76"/>
        <end position="584"/>
    </location>
</feature>